<evidence type="ECO:0000256" key="6">
    <source>
        <dbReference type="ARBA" id="ARBA00023157"/>
    </source>
</evidence>
<comment type="catalytic activity">
    <reaction evidence="1">
        <text>Catalyzes the rearrangement of -S-S- bonds in proteins.</text>
        <dbReference type="EC" id="5.3.4.1"/>
    </reaction>
</comment>
<dbReference type="InterPro" id="IPR036249">
    <property type="entry name" value="Thioredoxin-like_sf"/>
</dbReference>
<evidence type="ECO:0000256" key="4">
    <source>
        <dbReference type="ARBA" id="ARBA00022729"/>
    </source>
</evidence>
<dbReference type="GO" id="GO:0005783">
    <property type="term" value="C:endoplasmic reticulum"/>
    <property type="evidence" value="ECO:0000318"/>
    <property type="project" value="GO_Central"/>
</dbReference>
<evidence type="ECO:0000256" key="7">
    <source>
        <dbReference type="ARBA" id="ARBA00023235"/>
    </source>
</evidence>
<dbReference type="Gene3D" id="1.20.1150.12">
    <property type="entry name" value="Endoplasmic reticulum resident protein 29, C-terminal domain"/>
    <property type="match status" value="1"/>
</dbReference>
<keyword evidence="7" id="KW-0413">Isomerase</keyword>
<keyword evidence="4 10" id="KW-0732">Signal</keyword>
<evidence type="ECO:0000256" key="10">
    <source>
        <dbReference type="SAM" id="SignalP"/>
    </source>
</evidence>
<dbReference type="EMBL" id="CH991549">
    <property type="protein sequence ID" value="EDQ89759.1"/>
    <property type="molecule type" value="Genomic_DNA"/>
</dbReference>
<dbReference type="STRING" id="81824.A9UXX1"/>
<dbReference type="Pfam" id="PF00085">
    <property type="entry name" value="Thioredoxin"/>
    <property type="match status" value="2"/>
</dbReference>
<gene>
    <name evidence="12" type="ORF">MONBRDRAFT_20807</name>
</gene>
<feature type="domain" description="Thioredoxin" evidence="11">
    <location>
        <begin position="8"/>
        <end position="131"/>
    </location>
</feature>
<keyword evidence="13" id="KW-1185">Reference proteome</keyword>
<dbReference type="PANTHER" id="PTHR45672:SF11">
    <property type="entry name" value="PROTEIN DISULFIDE-ISOMERASE C17H9.14C"/>
    <property type="match status" value="1"/>
</dbReference>
<dbReference type="GeneID" id="5890635"/>
<dbReference type="SUPFAM" id="SSF47933">
    <property type="entry name" value="ERP29 C domain-like"/>
    <property type="match status" value="1"/>
</dbReference>
<name>A9UXX1_MONBE</name>
<dbReference type="eggNOG" id="KOG0191">
    <property type="taxonomic scope" value="Eukaryota"/>
</dbReference>
<dbReference type="Gene3D" id="3.40.30.10">
    <property type="entry name" value="Glutaredoxin"/>
    <property type="match status" value="2"/>
</dbReference>
<dbReference type="InterPro" id="IPR036356">
    <property type="entry name" value="ERp29_C_sf"/>
</dbReference>
<dbReference type="SUPFAM" id="SSF52833">
    <property type="entry name" value="Thioredoxin-like"/>
    <property type="match status" value="2"/>
</dbReference>
<dbReference type="Proteomes" id="UP000001357">
    <property type="component" value="Unassembled WGS sequence"/>
</dbReference>
<feature type="chain" id="PRO_5002742544" description="protein disulfide-isomerase" evidence="10">
    <location>
        <begin position="23"/>
        <end position="352"/>
    </location>
</feature>
<dbReference type="InParanoid" id="A9UXX1"/>
<feature type="signal peptide" evidence="10">
    <location>
        <begin position="1"/>
        <end position="22"/>
    </location>
</feature>
<keyword evidence="5" id="KW-0677">Repeat</keyword>
<dbReference type="PROSITE" id="PS00194">
    <property type="entry name" value="THIOREDOXIN_1"/>
    <property type="match status" value="2"/>
</dbReference>
<accession>A9UXX1</accession>
<dbReference type="KEGG" id="mbr:MONBRDRAFT_20807"/>
<dbReference type="NCBIfam" id="TIGR01126">
    <property type="entry name" value="pdi_dom"/>
    <property type="match status" value="2"/>
</dbReference>
<dbReference type="PRINTS" id="PR00421">
    <property type="entry name" value="THIOREDOXIN"/>
</dbReference>
<evidence type="ECO:0000313" key="12">
    <source>
        <dbReference type="EMBL" id="EDQ89759.1"/>
    </source>
</evidence>
<dbReference type="AlphaFoldDB" id="A9UXX1"/>
<keyword evidence="8" id="KW-0676">Redox-active center</keyword>
<organism evidence="12 13">
    <name type="scientific">Monosiga brevicollis</name>
    <name type="common">Choanoflagellate</name>
    <dbReference type="NCBI Taxonomy" id="81824"/>
    <lineage>
        <taxon>Eukaryota</taxon>
        <taxon>Choanoflagellata</taxon>
        <taxon>Craspedida</taxon>
        <taxon>Salpingoecidae</taxon>
        <taxon>Monosiga</taxon>
    </lineage>
</organism>
<dbReference type="RefSeq" id="XP_001745181.1">
    <property type="nucleotide sequence ID" value="XM_001745129.1"/>
</dbReference>
<protein>
    <recommendedName>
        <fullName evidence="3">protein disulfide-isomerase</fullName>
        <ecNumber evidence="3">5.3.4.1</ecNumber>
    </recommendedName>
</protein>
<dbReference type="CDD" id="cd00238">
    <property type="entry name" value="ERp29c"/>
    <property type="match status" value="1"/>
</dbReference>
<reference evidence="12 13" key="1">
    <citation type="journal article" date="2008" name="Nature">
        <title>The genome of the choanoflagellate Monosiga brevicollis and the origin of metazoans.</title>
        <authorList>
            <consortium name="JGI Sequencing"/>
            <person name="King N."/>
            <person name="Westbrook M.J."/>
            <person name="Young S.L."/>
            <person name="Kuo A."/>
            <person name="Abedin M."/>
            <person name="Chapman J."/>
            <person name="Fairclough S."/>
            <person name="Hellsten U."/>
            <person name="Isogai Y."/>
            <person name="Letunic I."/>
            <person name="Marr M."/>
            <person name="Pincus D."/>
            <person name="Putnam N."/>
            <person name="Rokas A."/>
            <person name="Wright K.J."/>
            <person name="Zuzow R."/>
            <person name="Dirks W."/>
            <person name="Good M."/>
            <person name="Goodstein D."/>
            <person name="Lemons D."/>
            <person name="Li W."/>
            <person name="Lyons J.B."/>
            <person name="Morris A."/>
            <person name="Nichols S."/>
            <person name="Richter D.J."/>
            <person name="Salamov A."/>
            <person name="Bork P."/>
            <person name="Lim W.A."/>
            <person name="Manning G."/>
            <person name="Miller W.T."/>
            <person name="McGinnis W."/>
            <person name="Shapiro H."/>
            <person name="Tjian R."/>
            <person name="Grigoriev I.V."/>
            <person name="Rokhsar D."/>
        </authorList>
    </citation>
    <scope>NUCLEOTIDE SEQUENCE [LARGE SCALE GENOMIC DNA]</scope>
    <source>
        <strain evidence="13">MX1 / ATCC 50154</strain>
    </source>
</reference>
<dbReference type="InterPro" id="IPR005788">
    <property type="entry name" value="PDI_thioredoxin-like_dom"/>
</dbReference>
<evidence type="ECO:0000256" key="1">
    <source>
        <dbReference type="ARBA" id="ARBA00001182"/>
    </source>
</evidence>
<dbReference type="GO" id="GO:0003756">
    <property type="term" value="F:protein disulfide isomerase activity"/>
    <property type="evidence" value="ECO:0000318"/>
    <property type="project" value="GO_Central"/>
</dbReference>
<dbReference type="InterPro" id="IPR051063">
    <property type="entry name" value="PDI"/>
</dbReference>
<proteinExistence type="inferred from homology"/>
<dbReference type="InterPro" id="IPR013766">
    <property type="entry name" value="Thioredoxin_domain"/>
</dbReference>
<evidence type="ECO:0000313" key="13">
    <source>
        <dbReference type="Proteomes" id="UP000001357"/>
    </source>
</evidence>
<dbReference type="GO" id="GO:0006457">
    <property type="term" value="P:protein folding"/>
    <property type="evidence" value="ECO:0000318"/>
    <property type="project" value="GO_Central"/>
</dbReference>
<evidence type="ECO:0000256" key="2">
    <source>
        <dbReference type="ARBA" id="ARBA00006347"/>
    </source>
</evidence>
<evidence type="ECO:0000256" key="5">
    <source>
        <dbReference type="ARBA" id="ARBA00022737"/>
    </source>
</evidence>
<evidence type="ECO:0000259" key="11">
    <source>
        <dbReference type="PROSITE" id="PS51352"/>
    </source>
</evidence>
<dbReference type="PANTHER" id="PTHR45672">
    <property type="entry name" value="PROTEIN DISULFIDE-ISOMERASE C17H9.14C-RELATED"/>
    <property type="match status" value="1"/>
</dbReference>
<dbReference type="InterPro" id="IPR011679">
    <property type="entry name" value="ERp29_C"/>
</dbReference>
<keyword evidence="6" id="KW-1015">Disulfide bond</keyword>
<dbReference type="CDD" id="cd02998">
    <property type="entry name" value="PDI_a_ERp38"/>
    <property type="match status" value="2"/>
</dbReference>
<feature type="domain" description="Thioredoxin" evidence="11">
    <location>
        <begin position="134"/>
        <end position="250"/>
    </location>
</feature>
<dbReference type="EC" id="5.3.4.1" evidence="3"/>
<evidence type="ECO:0000256" key="9">
    <source>
        <dbReference type="RuleBase" id="RU004208"/>
    </source>
</evidence>
<evidence type="ECO:0000256" key="8">
    <source>
        <dbReference type="ARBA" id="ARBA00023284"/>
    </source>
</evidence>
<dbReference type="OMA" id="FINEHAG"/>
<comment type="similarity">
    <text evidence="2 9">Belongs to the protein disulfide isomerase family.</text>
</comment>
<sequence>MTMIRSMLAAGVLALVMAAATASDVIDLTPDTFDDIINGDRPALVEFFAPWCGHCKSLAPTWEELGTAYASQKDVIIAKVDASEHRDLGSRFGVTGFPTLKFFPKGSTEPEDYKGGRALNDLADFMLQKTGYRARIQQDVSHVKVLDPTNFDAIALDTDKDVLVEFYAPWCGHCKSVAPIYEKAGLAFANEENVVVAKVDADKHSELASKFGVSGFPTFKFFPKGSTEAEDYSSGRELQSFLTFLNEKAGTQRLEGGELAETAGRHERLDALAQNFVSGDRDTLLAEAQKIANELGDIFAKYYVKVMEKIKSDGDGYAAKELERLQRILDGGNVKTDRKDNFFIRRNILKQF</sequence>
<dbReference type="InterPro" id="IPR017937">
    <property type="entry name" value="Thioredoxin_CS"/>
</dbReference>
<evidence type="ECO:0000256" key="3">
    <source>
        <dbReference type="ARBA" id="ARBA00012723"/>
    </source>
</evidence>
<dbReference type="PROSITE" id="PS51352">
    <property type="entry name" value="THIOREDOXIN_2"/>
    <property type="match status" value="2"/>
</dbReference>
<dbReference type="FunFam" id="3.40.30.10:FF:000032">
    <property type="entry name" value="Protein disulfide-isomerase A6 homolog"/>
    <property type="match status" value="2"/>
</dbReference>
<dbReference type="Pfam" id="PF07749">
    <property type="entry name" value="ERp29"/>
    <property type="match status" value="1"/>
</dbReference>